<reference evidence="1" key="1">
    <citation type="journal article" date="2014" name="Int. J. Syst. Evol. Microbiol.">
        <title>Complete genome sequence of Corynebacterium casei LMG S-19264T (=DSM 44701T), isolated from a smear-ripened cheese.</title>
        <authorList>
            <consortium name="US DOE Joint Genome Institute (JGI-PGF)"/>
            <person name="Walter F."/>
            <person name="Albersmeier A."/>
            <person name="Kalinowski J."/>
            <person name="Ruckert C."/>
        </authorList>
    </citation>
    <scope>NUCLEOTIDE SEQUENCE</scope>
    <source>
        <strain evidence="1">KCTC 32437</strain>
    </source>
</reference>
<sequence length="64" mass="7870">MKLRGRHDFGRVEGFYWVRVKEEWQVFHWRFDNGWGWHWLMPGWYGPDYLEPDEVRGPLHVPGA</sequence>
<evidence type="ECO:0000313" key="2">
    <source>
        <dbReference type="Proteomes" id="UP000646579"/>
    </source>
</evidence>
<reference evidence="1" key="2">
    <citation type="submission" date="2020-09" db="EMBL/GenBank/DDBJ databases">
        <authorList>
            <person name="Sun Q."/>
            <person name="Kim S."/>
        </authorList>
    </citation>
    <scope>NUCLEOTIDE SEQUENCE</scope>
    <source>
        <strain evidence="1">KCTC 32437</strain>
    </source>
</reference>
<dbReference type="Proteomes" id="UP000646579">
    <property type="component" value="Unassembled WGS sequence"/>
</dbReference>
<protein>
    <submittedName>
        <fullName evidence="1">Uncharacterized protein</fullName>
    </submittedName>
</protein>
<dbReference type="AlphaFoldDB" id="A0A918RU25"/>
<dbReference type="EMBL" id="BMZE01000001">
    <property type="protein sequence ID" value="GHA11881.1"/>
    <property type="molecule type" value="Genomic_DNA"/>
</dbReference>
<evidence type="ECO:0000313" key="1">
    <source>
        <dbReference type="EMBL" id="GHA11881.1"/>
    </source>
</evidence>
<accession>A0A918RU25</accession>
<proteinExistence type="predicted"/>
<keyword evidence="2" id="KW-1185">Reference proteome</keyword>
<gene>
    <name evidence="1" type="ORF">GCM10007989_02790</name>
</gene>
<name>A0A918RU25_9HYPH</name>
<comment type="caution">
    <text evidence="1">The sequence shown here is derived from an EMBL/GenBank/DDBJ whole genome shotgun (WGS) entry which is preliminary data.</text>
</comment>
<organism evidence="1 2">
    <name type="scientific">Devosia pacifica</name>
    <dbReference type="NCBI Taxonomy" id="1335967"/>
    <lineage>
        <taxon>Bacteria</taxon>
        <taxon>Pseudomonadati</taxon>
        <taxon>Pseudomonadota</taxon>
        <taxon>Alphaproteobacteria</taxon>
        <taxon>Hyphomicrobiales</taxon>
        <taxon>Devosiaceae</taxon>
        <taxon>Devosia</taxon>
    </lineage>
</organism>